<evidence type="ECO:0000256" key="1">
    <source>
        <dbReference type="SAM" id="MobiDB-lite"/>
    </source>
</evidence>
<accession>A0A9D4A3J4</accession>
<name>A0A9D4A3J4_9ROSI</name>
<evidence type="ECO:0000313" key="3">
    <source>
        <dbReference type="Proteomes" id="UP000828251"/>
    </source>
</evidence>
<dbReference type="Proteomes" id="UP000828251">
    <property type="component" value="Unassembled WGS sequence"/>
</dbReference>
<keyword evidence="3" id="KW-1185">Reference proteome</keyword>
<feature type="region of interest" description="Disordered" evidence="1">
    <location>
        <begin position="22"/>
        <end position="50"/>
    </location>
</feature>
<evidence type="ECO:0000313" key="2">
    <source>
        <dbReference type="EMBL" id="KAH1082764.1"/>
    </source>
</evidence>
<reference evidence="2 3" key="1">
    <citation type="journal article" date="2021" name="Plant Biotechnol. J.">
        <title>Multi-omics assisted identification of the key and species-specific regulatory components of drought-tolerant mechanisms in Gossypium stocksii.</title>
        <authorList>
            <person name="Yu D."/>
            <person name="Ke L."/>
            <person name="Zhang D."/>
            <person name="Wu Y."/>
            <person name="Sun Y."/>
            <person name="Mei J."/>
            <person name="Sun J."/>
            <person name="Sun Y."/>
        </authorList>
    </citation>
    <scope>NUCLEOTIDE SEQUENCE [LARGE SCALE GENOMIC DNA]</scope>
    <source>
        <strain evidence="3">cv. E1</strain>
        <tissue evidence="2">Leaf</tissue>
    </source>
</reference>
<dbReference type="GO" id="GO:0008270">
    <property type="term" value="F:zinc ion binding"/>
    <property type="evidence" value="ECO:0007669"/>
    <property type="project" value="InterPro"/>
</dbReference>
<feature type="compositionally biased region" description="Basic residues" evidence="1">
    <location>
        <begin position="25"/>
        <end position="34"/>
    </location>
</feature>
<dbReference type="AlphaFoldDB" id="A0A9D4A3J4"/>
<comment type="caution">
    <text evidence="2">The sequence shown here is derived from an EMBL/GenBank/DDBJ whole genome shotgun (WGS) entry which is preliminary data.</text>
</comment>
<gene>
    <name evidence="2" type="ORF">J1N35_022525</name>
</gene>
<organism evidence="2 3">
    <name type="scientific">Gossypium stocksii</name>
    <dbReference type="NCBI Taxonomy" id="47602"/>
    <lineage>
        <taxon>Eukaryota</taxon>
        <taxon>Viridiplantae</taxon>
        <taxon>Streptophyta</taxon>
        <taxon>Embryophyta</taxon>
        <taxon>Tracheophyta</taxon>
        <taxon>Spermatophyta</taxon>
        <taxon>Magnoliopsida</taxon>
        <taxon>eudicotyledons</taxon>
        <taxon>Gunneridae</taxon>
        <taxon>Pentapetalae</taxon>
        <taxon>rosids</taxon>
        <taxon>malvids</taxon>
        <taxon>Malvales</taxon>
        <taxon>Malvaceae</taxon>
        <taxon>Malvoideae</taxon>
        <taxon>Gossypium</taxon>
    </lineage>
</organism>
<proteinExistence type="predicted"/>
<sequence length="84" mass="10122">MERWWSKTQRIPCEANIVVASSSKGKGKHAKKGQAKVFRPPQMERRRTRKPEDLSKFKCFFYNKKGHFKEMCKEWKEYLQPESK</sequence>
<feature type="non-terminal residue" evidence="2">
    <location>
        <position position="84"/>
    </location>
</feature>
<protein>
    <submittedName>
        <fullName evidence="2">Uncharacterized protein</fullName>
    </submittedName>
</protein>
<dbReference type="SUPFAM" id="SSF57756">
    <property type="entry name" value="Retrovirus zinc finger-like domains"/>
    <property type="match status" value="1"/>
</dbReference>
<dbReference type="GO" id="GO:0003676">
    <property type="term" value="F:nucleic acid binding"/>
    <property type="evidence" value="ECO:0007669"/>
    <property type="project" value="InterPro"/>
</dbReference>
<dbReference type="InterPro" id="IPR036875">
    <property type="entry name" value="Znf_CCHC_sf"/>
</dbReference>
<dbReference type="EMBL" id="JAIQCV010000007">
    <property type="protein sequence ID" value="KAH1082764.1"/>
    <property type="molecule type" value="Genomic_DNA"/>
</dbReference>